<keyword evidence="4" id="KW-0288">FMN</keyword>
<keyword evidence="3" id="KW-0285">Flavoprotein</keyword>
<dbReference type="InterPro" id="IPR011711">
    <property type="entry name" value="GntR_C"/>
</dbReference>
<dbReference type="Pfam" id="PF07729">
    <property type="entry name" value="FCD"/>
    <property type="match status" value="1"/>
</dbReference>
<organism evidence="13 14">
    <name type="scientific">Klebsiella pneumoniae</name>
    <dbReference type="NCBI Taxonomy" id="573"/>
    <lineage>
        <taxon>Bacteria</taxon>
        <taxon>Pseudomonadati</taxon>
        <taxon>Pseudomonadota</taxon>
        <taxon>Gammaproteobacteria</taxon>
        <taxon>Enterobacterales</taxon>
        <taxon>Enterobacteriaceae</taxon>
        <taxon>Klebsiella/Raoultella group</taxon>
        <taxon>Klebsiella</taxon>
        <taxon>Klebsiella pneumoniae complex</taxon>
    </lineage>
</organism>
<evidence type="ECO:0000256" key="8">
    <source>
        <dbReference type="ARBA" id="ARBA00023136"/>
    </source>
</evidence>
<proteinExistence type="inferred from homology"/>
<dbReference type="GO" id="GO:0003700">
    <property type="term" value="F:DNA-binding transcription factor activity"/>
    <property type="evidence" value="ECO:0007669"/>
    <property type="project" value="InterPro"/>
</dbReference>
<protein>
    <submittedName>
        <fullName evidence="13">L-lactate dehydrogenase</fullName>
        <ecNumber evidence="13">1.1.2.3</ecNumber>
    </submittedName>
</protein>
<dbReference type="Gene3D" id="1.10.10.10">
    <property type="entry name" value="Winged helix-like DNA-binding domain superfamily/Winged helix DNA-binding domain"/>
    <property type="match status" value="1"/>
</dbReference>
<dbReference type="InterPro" id="IPR036388">
    <property type="entry name" value="WH-like_DNA-bd_sf"/>
</dbReference>
<dbReference type="InterPro" id="IPR036390">
    <property type="entry name" value="WH_DNA-bd_sf"/>
</dbReference>
<keyword evidence="6" id="KW-0805">Transcription regulation</keyword>
<accession>A0A2X3BY85</accession>
<reference evidence="13 14" key="1">
    <citation type="submission" date="2018-06" db="EMBL/GenBank/DDBJ databases">
        <authorList>
            <consortium name="Pathogen Informatics"/>
            <person name="Doyle S."/>
        </authorList>
    </citation>
    <scope>NUCLEOTIDE SEQUENCE [LARGE SCALE GENOMIC DNA]</scope>
    <source>
        <strain evidence="13 14">NCTC9128</strain>
    </source>
</reference>
<evidence type="ECO:0000256" key="2">
    <source>
        <dbReference type="ARBA" id="ARBA00022475"/>
    </source>
</evidence>
<name>A0A2X3BY85_KLEPN</name>
<evidence type="ECO:0000313" key="13">
    <source>
        <dbReference type="EMBL" id="SQC09252.1"/>
    </source>
</evidence>
<gene>
    <name evidence="13" type="primary">lldD_1</name>
    <name evidence="13" type="ORF">NCTC9128_01215</name>
</gene>
<dbReference type="SUPFAM" id="SSF51395">
    <property type="entry name" value="FMN-linked oxidoreductases"/>
    <property type="match status" value="1"/>
</dbReference>
<dbReference type="Pfam" id="PF00392">
    <property type="entry name" value="GntR"/>
    <property type="match status" value="1"/>
</dbReference>
<dbReference type="Proteomes" id="UP000251088">
    <property type="component" value="Unassembled WGS sequence"/>
</dbReference>
<dbReference type="CDD" id="cd07377">
    <property type="entry name" value="WHTH_GntR"/>
    <property type="match status" value="1"/>
</dbReference>
<evidence type="ECO:0000256" key="4">
    <source>
        <dbReference type="ARBA" id="ARBA00022643"/>
    </source>
</evidence>
<dbReference type="PANTHER" id="PTHR10578:SF85">
    <property type="entry name" value="L-LACTATE DEHYDROGENASE"/>
    <property type="match status" value="1"/>
</dbReference>
<dbReference type="EC" id="1.1.2.3" evidence="13"/>
<dbReference type="InterPro" id="IPR013785">
    <property type="entry name" value="Aldolase_TIM"/>
</dbReference>
<dbReference type="EMBL" id="UAWN01000005">
    <property type="protein sequence ID" value="SQC09252.1"/>
    <property type="molecule type" value="Genomic_DNA"/>
</dbReference>
<keyword evidence="9" id="KW-0804">Transcription</keyword>
<dbReference type="NCBIfam" id="NF007741">
    <property type="entry name" value="PRK10421.1"/>
    <property type="match status" value="1"/>
</dbReference>
<evidence type="ECO:0000259" key="11">
    <source>
        <dbReference type="PROSITE" id="PS50949"/>
    </source>
</evidence>
<dbReference type="NCBIfam" id="NF033901">
    <property type="entry name" value="L_lactate_LldD"/>
    <property type="match status" value="1"/>
</dbReference>
<dbReference type="PROSITE" id="PS50949">
    <property type="entry name" value="HTH_GNTR"/>
    <property type="match status" value="1"/>
</dbReference>
<dbReference type="PROSITE" id="PS00557">
    <property type="entry name" value="FMN_HYDROXY_ACID_DH_1"/>
    <property type="match status" value="1"/>
</dbReference>
<keyword evidence="2" id="KW-1003">Cell membrane</keyword>
<dbReference type="GO" id="GO:0004460">
    <property type="term" value="F:L-lactate dehydrogenase (cytochrome) activity"/>
    <property type="evidence" value="ECO:0007669"/>
    <property type="project" value="UniProtKB-EC"/>
</dbReference>
<dbReference type="FunFam" id="3.20.20.70:FF:000029">
    <property type="entry name" value="L-lactate dehydrogenase"/>
    <property type="match status" value="1"/>
</dbReference>
<dbReference type="InterPro" id="IPR000262">
    <property type="entry name" value="FMN-dep_DH"/>
</dbReference>
<dbReference type="Gene3D" id="3.20.20.70">
    <property type="entry name" value="Aldolase class I"/>
    <property type="match status" value="1"/>
</dbReference>
<dbReference type="InterPro" id="IPR008259">
    <property type="entry name" value="FMN_hydac_DH_AS"/>
</dbReference>
<keyword evidence="7" id="KW-0238">DNA-binding</keyword>
<evidence type="ECO:0000256" key="3">
    <source>
        <dbReference type="ARBA" id="ARBA00022630"/>
    </source>
</evidence>
<dbReference type="PROSITE" id="PS51349">
    <property type="entry name" value="FMN_HYDROXY_ACID_DH_2"/>
    <property type="match status" value="1"/>
</dbReference>
<keyword evidence="5 13" id="KW-0560">Oxidoreductase</keyword>
<dbReference type="AlphaFoldDB" id="A0A2X3BY85"/>
<dbReference type="SMART" id="SM00895">
    <property type="entry name" value="FCD"/>
    <property type="match status" value="1"/>
</dbReference>
<evidence type="ECO:0000256" key="7">
    <source>
        <dbReference type="ARBA" id="ARBA00023125"/>
    </source>
</evidence>
<dbReference type="InterPro" id="IPR008920">
    <property type="entry name" value="TF_FadR/GntR_C"/>
</dbReference>
<dbReference type="SUPFAM" id="SSF46785">
    <property type="entry name" value="Winged helix' DNA-binding domain"/>
    <property type="match status" value="1"/>
</dbReference>
<dbReference type="Pfam" id="PF01070">
    <property type="entry name" value="FMN_dh"/>
    <property type="match status" value="1"/>
</dbReference>
<dbReference type="Gene3D" id="1.20.120.530">
    <property type="entry name" value="GntR ligand-binding domain-like"/>
    <property type="match status" value="1"/>
</dbReference>
<dbReference type="InterPro" id="IPR000524">
    <property type="entry name" value="Tscrpt_reg_HTH_GntR"/>
</dbReference>
<evidence type="ECO:0000256" key="10">
    <source>
        <dbReference type="ARBA" id="ARBA00024042"/>
    </source>
</evidence>
<dbReference type="GO" id="GO:0003677">
    <property type="term" value="F:DNA binding"/>
    <property type="evidence" value="ECO:0007669"/>
    <property type="project" value="UniProtKB-KW"/>
</dbReference>
<feature type="domain" description="HTH gntR-type" evidence="11">
    <location>
        <begin position="6"/>
        <end position="74"/>
    </location>
</feature>
<evidence type="ECO:0000313" key="14">
    <source>
        <dbReference type="Proteomes" id="UP000251088"/>
    </source>
</evidence>
<feature type="domain" description="FMN hydroxy acid dehydrogenase" evidence="12">
    <location>
        <begin position="256"/>
        <end position="626"/>
    </location>
</feature>
<dbReference type="PRINTS" id="PR00035">
    <property type="entry name" value="HTHGNTR"/>
</dbReference>
<dbReference type="InterPro" id="IPR020920">
    <property type="entry name" value="LldD"/>
</dbReference>
<dbReference type="GO" id="GO:0004459">
    <property type="term" value="F:L-lactate dehydrogenase (NAD+) activity"/>
    <property type="evidence" value="ECO:0007669"/>
    <property type="project" value="TreeGrafter"/>
</dbReference>
<dbReference type="InterPro" id="IPR037396">
    <property type="entry name" value="FMN_HAD"/>
</dbReference>
<dbReference type="NCBIfam" id="NF008398">
    <property type="entry name" value="PRK11197.1"/>
    <property type="match status" value="1"/>
</dbReference>
<keyword evidence="8" id="KW-0472">Membrane</keyword>
<comment type="cofactor">
    <cofactor evidence="1">
        <name>FMN</name>
        <dbReference type="ChEBI" id="CHEBI:58210"/>
    </cofactor>
</comment>
<comment type="similarity">
    <text evidence="10">Belongs to the FMN-dependent alpha-hydroxy acid dehydrogenase family.</text>
</comment>
<dbReference type="InterPro" id="IPR012133">
    <property type="entry name" value="Alpha-hydoxy_acid_DH_FMN"/>
</dbReference>
<evidence type="ECO:0000256" key="6">
    <source>
        <dbReference type="ARBA" id="ARBA00023015"/>
    </source>
</evidence>
<dbReference type="GO" id="GO:0005886">
    <property type="term" value="C:plasma membrane"/>
    <property type="evidence" value="ECO:0007669"/>
    <property type="project" value="TreeGrafter"/>
</dbReference>
<dbReference type="SUPFAM" id="SSF48008">
    <property type="entry name" value="GntR ligand-binding domain-like"/>
    <property type="match status" value="1"/>
</dbReference>
<evidence type="ECO:0000256" key="1">
    <source>
        <dbReference type="ARBA" id="ARBA00001917"/>
    </source>
</evidence>
<dbReference type="GO" id="GO:0006089">
    <property type="term" value="P:lactate metabolic process"/>
    <property type="evidence" value="ECO:0007669"/>
    <property type="project" value="InterPro"/>
</dbReference>
<evidence type="ECO:0000256" key="9">
    <source>
        <dbReference type="ARBA" id="ARBA00023163"/>
    </source>
</evidence>
<dbReference type="PANTHER" id="PTHR10578">
    <property type="entry name" value="S -2-HYDROXY-ACID OXIDASE-RELATED"/>
    <property type="match status" value="1"/>
</dbReference>
<dbReference type="SMART" id="SM00345">
    <property type="entry name" value="HTH_GNTR"/>
    <property type="match status" value="1"/>
</dbReference>
<evidence type="ECO:0000259" key="12">
    <source>
        <dbReference type="PROSITE" id="PS51349"/>
    </source>
</evidence>
<sequence>MIVMPKRLADDVARRVRALIEEQQLEAGMRLPAERQLAAQLGVSRNSLREALAMLVNEGVLLSRRGGGTFVRFQHEPWSEQNIVQPLKTLLADDPDYSFDILEARHAIEASTAWHAAMRATDADKEKIRLCFEATQSEDPDIASQADVRFHLAIAEASHNVVLLQTMRGFFDLLHSSVKQSRQRMYQVPPVFARLTEQHQAVMEAIVAGDAEAARQAMMGHLGFVHATIKRFDEDQARQARITRLPGDHNGKFQGELVMIISAASDYRAAAQRILPPFLFHYIDGGAYAEHTLRRNVEDLSDVALRQRILRNMSDLSLETTLFNEKLAMPTALAPVGLCGMYARRGEVQAAGAADDKGIPFTLSTVSVCPIEEVAPTIKRPMWFQLYVLRDRGFMRNALERAKAAGCSTLVFTVDMPTPGARYRDAHSGMSGPNAALRRYWQAVTHPQWAWDVGLNGHPHDLGNISAYLGKPTGLEDYIGWLANNFDPSISWKDLEWIRDFWDGPMVIKGILDPEDARDAVRFGADGIVVSNHGGRQLDGVLSSARALPAIADAVKGDITILADSGIRNGLDVVRMIALGADSVLLGRAYLYALATHGKQGVANLLNLIEKEMKVAMTLTGGEKYP</sequence>
<dbReference type="CDD" id="cd02809">
    <property type="entry name" value="alpha_hydroxyacid_oxid_FMN"/>
    <property type="match status" value="1"/>
</dbReference>
<dbReference type="GO" id="GO:0009060">
    <property type="term" value="P:aerobic respiration"/>
    <property type="evidence" value="ECO:0007669"/>
    <property type="project" value="TreeGrafter"/>
</dbReference>
<evidence type="ECO:0000256" key="5">
    <source>
        <dbReference type="ARBA" id="ARBA00023002"/>
    </source>
</evidence>
<dbReference type="GO" id="GO:0010181">
    <property type="term" value="F:FMN binding"/>
    <property type="evidence" value="ECO:0007669"/>
    <property type="project" value="InterPro"/>
</dbReference>